<keyword evidence="1" id="KW-0812">Transmembrane</keyword>
<reference evidence="2 3" key="1">
    <citation type="submission" date="2024-04" db="EMBL/GenBank/DDBJ databases">
        <title>Dissimilatory iodate-reducing microorganisms contribute to the enrichment of iodine in groundwater.</title>
        <authorList>
            <person name="Jiang Z."/>
        </authorList>
    </citation>
    <scope>NUCLEOTIDE SEQUENCE [LARGE SCALE GENOMIC DNA]</scope>
    <source>
        <strain evidence="2 3">NCP973</strain>
    </source>
</reference>
<organism evidence="2 3">
    <name type="scientific">Azonexus hydrophilus</name>
    <dbReference type="NCBI Taxonomy" id="418702"/>
    <lineage>
        <taxon>Bacteria</taxon>
        <taxon>Pseudomonadati</taxon>
        <taxon>Pseudomonadota</taxon>
        <taxon>Betaproteobacteria</taxon>
        <taxon>Rhodocyclales</taxon>
        <taxon>Azonexaceae</taxon>
        <taxon>Azonexus</taxon>
    </lineage>
</organism>
<keyword evidence="3" id="KW-1185">Reference proteome</keyword>
<keyword evidence="1" id="KW-0472">Membrane</keyword>
<dbReference type="Proteomes" id="UP001479520">
    <property type="component" value="Chromosome"/>
</dbReference>
<sequence length="48" mass="5364">MRKLIYLVALAATGTLAWHYPFLFELPLIVAIGGAWWAFFAPNGAQEK</sequence>
<keyword evidence="1" id="KW-1133">Transmembrane helix</keyword>
<accession>A0ABZ2XFX3</accession>
<evidence type="ECO:0000256" key="1">
    <source>
        <dbReference type="SAM" id="Phobius"/>
    </source>
</evidence>
<dbReference type="RefSeq" id="WP_157272450.1">
    <property type="nucleotide sequence ID" value="NZ_CALFBA010000091.1"/>
</dbReference>
<evidence type="ECO:0000313" key="2">
    <source>
        <dbReference type="EMBL" id="WZJ21243.1"/>
    </source>
</evidence>
<evidence type="ECO:0000313" key="3">
    <source>
        <dbReference type="Proteomes" id="UP001479520"/>
    </source>
</evidence>
<dbReference type="EMBL" id="CP151406">
    <property type="protein sequence ID" value="WZJ21243.1"/>
    <property type="molecule type" value="Genomic_DNA"/>
</dbReference>
<gene>
    <name evidence="2" type="ORF">AADV58_15010</name>
</gene>
<protein>
    <submittedName>
        <fullName evidence="2">Uncharacterized protein</fullName>
    </submittedName>
</protein>
<name>A0ABZ2XFX3_9RHOO</name>
<feature type="transmembrane region" description="Helical" evidence="1">
    <location>
        <begin position="27"/>
        <end position="45"/>
    </location>
</feature>
<proteinExistence type="predicted"/>